<sequence length="299" mass="34537">MLELKLLHHWTTSTCYTISMKPAFQMIWRNKVPAIGFTHYFVMNTMLALSALHIAKFKPDQREYFTTQGVIFHQRALREVAHILPNVTPDNCAATYIFAILTCVIATAKMRDGVDTMMSDHSGLSEWMFSFRGVRSILASAQSMEVTGPIAAIFFAGIKKIQKRDETPVSRHLYLVELYQFLEDQAPKDPEVAPIYVTAVDELNKTYTAIFDPLRSSFEPAEVFFWLFQISDEFITLLAEKRTVPIIIFSYFLVLAKRMELNWWMEGWTSAVMSAIYSYIGHEYQPFLQWPIEQTGWVP</sequence>
<gene>
    <name evidence="1" type="ORF">BP6252_04505</name>
</gene>
<name>A0A3D8S0N4_9HELO</name>
<evidence type="ECO:0000313" key="2">
    <source>
        <dbReference type="Proteomes" id="UP000256645"/>
    </source>
</evidence>
<accession>A0A3D8S0N4</accession>
<dbReference type="PANTHER" id="PTHR47784:SF5">
    <property type="entry name" value="STEROL UPTAKE CONTROL PROTEIN 2"/>
    <property type="match status" value="1"/>
</dbReference>
<evidence type="ECO:0000313" key="1">
    <source>
        <dbReference type="EMBL" id="RDW79867.1"/>
    </source>
</evidence>
<dbReference type="OrthoDB" id="416217at2759"/>
<dbReference type="EMBL" id="PDLM01000004">
    <property type="protein sequence ID" value="RDW79867.1"/>
    <property type="molecule type" value="Genomic_DNA"/>
</dbReference>
<reference evidence="1 2" key="1">
    <citation type="journal article" date="2018" name="IMA Fungus">
        <title>IMA Genome-F 9: Draft genome sequence of Annulohypoxylon stygium, Aspergillus mulundensis, Berkeleyomyces basicola (syn. Thielaviopsis basicola), Ceratocystis smalleyi, two Cercospora beticola strains, Coleophoma cylindrospora, Fusarium fracticaudum, Phialophora cf. hyalina, and Morchella septimelata.</title>
        <authorList>
            <person name="Wingfield B.D."/>
            <person name="Bills G.F."/>
            <person name="Dong Y."/>
            <person name="Huang W."/>
            <person name="Nel W.J."/>
            <person name="Swalarsk-Parry B.S."/>
            <person name="Vaghefi N."/>
            <person name="Wilken P.M."/>
            <person name="An Z."/>
            <person name="de Beer Z.W."/>
            <person name="De Vos L."/>
            <person name="Chen L."/>
            <person name="Duong T.A."/>
            <person name="Gao Y."/>
            <person name="Hammerbacher A."/>
            <person name="Kikkert J.R."/>
            <person name="Li Y."/>
            <person name="Li H."/>
            <person name="Li K."/>
            <person name="Li Q."/>
            <person name="Liu X."/>
            <person name="Ma X."/>
            <person name="Naidoo K."/>
            <person name="Pethybridge S.J."/>
            <person name="Sun J."/>
            <person name="Steenkamp E.T."/>
            <person name="van der Nest M.A."/>
            <person name="van Wyk S."/>
            <person name="Wingfield M.J."/>
            <person name="Xiong C."/>
            <person name="Yue Q."/>
            <person name="Zhang X."/>
        </authorList>
    </citation>
    <scope>NUCLEOTIDE SEQUENCE [LARGE SCALE GENOMIC DNA]</scope>
    <source>
        <strain evidence="1 2">BP6252</strain>
    </source>
</reference>
<organism evidence="1 2">
    <name type="scientific">Coleophoma cylindrospora</name>
    <dbReference type="NCBI Taxonomy" id="1849047"/>
    <lineage>
        <taxon>Eukaryota</taxon>
        <taxon>Fungi</taxon>
        <taxon>Dikarya</taxon>
        <taxon>Ascomycota</taxon>
        <taxon>Pezizomycotina</taxon>
        <taxon>Leotiomycetes</taxon>
        <taxon>Helotiales</taxon>
        <taxon>Dermateaceae</taxon>
        <taxon>Coleophoma</taxon>
    </lineage>
</organism>
<protein>
    <submittedName>
        <fullName evidence="1">Uncharacterized protein</fullName>
    </submittedName>
</protein>
<dbReference type="STRING" id="1849047.A0A3D8S0N4"/>
<proteinExistence type="predicted"/>
<dbReference type="AlphaFoldDB" id="A0A3D8S0N4"/>
<keyword evidence="2" id="KW-1185">Reference proteome</keyword>
<dbReference type="Proteomes" id="UP000256645">
    <property type="component" value="Unassembled WGS sequence"/>
</dbReference>
<comment type="caution">
    <text evidence="1">The sequence shown here is derived from an EMBL/GenBank/DDBJ whole genome shotgun (WGS) entry which is preliminary data.</text>
</comment>
<dbReference type="GO" id="GO:0001228">
    <property type="term" value="F:DNA-binding transcription activator activity, RNA polymerase II-specific"/>
    <property type="evidence" value="ECO:0007669"/>
    <property type="project" value="TreeGrafter"/>
</dbReference>
<dbReference type="InterPro" id="IPR053157">
    <property type="entry name" value="Sterol_Uptake_Regulator"/>
</dbReference>
<dbReference type="PANTHER" id="PTHR47784">
    <property type="entry name" value="STEROL UPTAKE CONTROL PROTEIN 2"/>
    <property type="match status" value="1"/>
</dbReference>